<dbReference type="Proteomes" id="UP000317881">
    <property type="component" value="Unassembled WGS sequence"/>
</dbReference>
<organism evidence="1 2">
    <name type="scientific">Streptomyces spinoverrucosus</name>
    <dbReference type="NCBI Taxonomy" id="284043"/>
    <lineage>
        <taxon>Bacteria</taxon>
        <taxon>Bacillati</taxon>
        <taxon>Actinomycetota</taxon>
        <taxon>Actinomycetes</taxon>
        <taxon>Kitasatosporales</taxon>
        <taxon>Streptomycetaceae</taxon>
        <taxon>Streptomyces</taxon>
    </lineage>
</organism>
<evidence type="ECO:0000313" key="2">
    <source>
        <dbReference type="Proteomes" id="UP000317881"/>
    </source>
</evidence>
<reference evidence="1 2" key="1">
    <citation type="submission" date="2019-06" db="EMBL/GenBank/DDBJ databases">
        <title>Whole genome shotgun sequence of Streptomyces spinoverrucosus NBRC 14228.</title>
        <authorList>
            <person name="Hosoyama A."/>
            <person name="Uohara A."/>
            <person name="Ohji S."/>
            <person name="Ichikawa N."/>
        </authorList>
    </citation>
    <scope>NUCLEOTIDE SEQUENCE [LARGE SCALE GENOMIC DNA]</scope>
    <source>
        <strain evidence="1 2">NBRC 14228</strain>
    </source>
</reference>
<name>A0A4Y3VJ36_9ACTN</name>
<dbReference type="EMBL" id="BJND01000025">
    <property type="protein sequence ID" value="GEC06185.1"/>
    <property type="molecule type" value="Genomic_DNA"/>
</dbReference>
<proteinExistence type="predicted"/>
<dbReference type="InterPro" id="IPR014747">
    <property type="entry name" value="Bac_photo_RC_H_C"/>
</dbReference>
<comment type="caution">
    <text evidence="1">The sequence shown here is derived from an EMBL/GenBank/DDBJ whole genome shotgun (WGS) entry which is preliminary data.</text>
</comment>
<gene>
    <name evidence="1" type="ORF">SSP24_38400</name>
</gene>
<dbReference type="GO" id="GO:0019684">
    <property type="term" value="P:photosynthesis, light reaction"/>
    <property type="evidence" value="ECO:0007669"/>
    <property type="project" value="InterPro"/>
</dbReference>
<dbReference type="InterPro" id="IPR011033">
    <property type="entry name" value="PRC_barrel-like_sf"/>
</dbReference>
<dbReference type="GO" id="GO:0030077">
    <property type="term" value="C:plasma membrane light-harvesting complex"/>
    <property type="evidence" value="ECO:0007669"/>
    <property type="project" value="InterPro"/>
</dbReference>
<keyword evidence="2" id="KW-1185">Reference proteome</keyword>
<protein>
    <recommendedName>
        <fullName evidence="3">PRC-barrel domain-containing protein</fullName>
    </recommendedName>
</protein>
<dbReference type="Gene3D" id="3.90.50.10">
    <property type="entry name" value="Photosynthetic Reaction Center, subunit H, domain 2"/>
    <property type="match status" value="1"/>
</dbReference>
<evidence type="ECO:0008006" key="3">
    <source>
        <dbReference type="Google" id="ProtNLM"/>
    </source>
</evidence>
<dbReference type="SUPFAM" id="SSF50346">
    <property type="entry name" value="PRC-barrel domain"/>
    <property type="match status" value="1"/>
</dbReference>
<sequence length="137" mass="14971">MEHRRERREGGVISVTIDRIWSYAPGTGHVEGQDLTGFTVDGTDGTLGHVDRLADPHGMSHLVVDTGVWVFGRSVLVPVGLVTGIDTEHRTVSLACTKSEVKAAPRFRTDSETLDPHYLTTVGDYYTNLPPREPSTA</sequence>
<evidence type="ECO:0000313" key="1">
    <source>
        <dbReference type="EMBL" id="GEC06185.1"/>
    </source>
</evidence>
<dbReference type="AlphaFoldDB" id="A0A4Y3VJ36"/>
<accession>A0A4Y3VJ36</accession>